<name>A0AA35KBH1_9SAUR</name>
<gene>
    <name evidence="1" type="ORF">PODLI_1B016881</name>
</gene>
<dbReference type="AlphaFoldDB" id="A0AA35KBH1"/>
<dbReference type="Proteomes" id="UP001178461">
    <property type="component" value="Chromosome 5"/>
</dbReference>
<keyword evidence="2" id="KW-1185">Reference proteome</keyword>
<reference evidence="1" key="1">
    <citation type="submission" date="2022-12" db="EMBL/GenBank/DDBJ databases">
        <authorList>
            <person name="Alioto T."/>
            <person name="Alioto T."/>
            <person name="Gomez Garrido J."/>
        </authorList>
    </citation>
    <scope>NUCLEOTIDE SEQUENCE</scope>
</reference>
<protein>
    <submittedName>
        <fullName evidence="1">Uncharacterized protein</fullName>
    </submittedName>
</protein>
<evidence type="ECO:0000313" key="2">
    <source>
        <dbReference type="Proteomes" id="UP001178461"/>
    </source>
</evidence>
<evidence type="ECO:0000313" key="1">
    <source>
        <dbReference type="EMBL" id="CAI5774556.1"/>
    </source>
</evidence>
<proteinExistence type="predicted"/>
<sequence>MHMAANEHALCRYGRGGASRCVTGGQDIRKVKIVSKFKPVFSCHFLSCSQFTDIYYKE</sequence>
<organism evidence="1 2">
    <name type="scientific">Podarcis lilfordi</name>
    <name type="common">Lilford's wall lizard</name>
    <dbReference type="NCBI Taxonomy" id="74358"/>
    <lineage>
        <taxon>Eukaryota</taxon>
        <taxon>Metazoa</taxon>
        <taxon>Chordata</taxon>
        <taxon>Craniata</taxon>
        <taxon>Vertebrata</taxon>
        <taxon>Euteleostomi</taxon>
        <taxon>Lepidosauria</taxon>
        <taxon>Squamata</taxon>
        <taxon>Bifurcata</taxon>
        <taxon>Unidentata</taxon>
        <taxon>Episquamata</taxon>
        <taxon>Laterata</taxon>
        <taxon>Lacertibaenia</taxon>
        <taxon>Lacertidae</taxon>
        <taxon>Podarcis</taxon>
    </lineage>
</organism>
<accession>A0AA35KBH1</accession>
<feature type="non-terminal residue" evidence="1">
    <location>
        <position position="58"/>
    </location>
</feature>
<dbReference type="EMBL" id="OX395130">
    <property type="protein sequence ID" value="CAI5774556.1"/>
    <property type="molecule type" value="Genomic_DNA"/>
</dbReference>